<evidence type="ECO:0000313" key="1">
    <source>
        <dbReference type="EMBL" id="MDN5215242.1"/>
    </source>
</evidence>
<dbReference type="EMBL" id="JAUJEB010000006">
    <property type="protein sequence ID" value="MDN5215242.1"/>
    <property type="molecule type" value="Genomic_DNA"/>
</dbReference>
<dbReference type="Proteomes" id="UP001172083">
    <property type="component" value="Unassembled WGS sequence"/>
</dbReference>
<reference evidence="1" key="1">
    <citation type="submission" date="2023-06" db="EMBL/GenBank/DDBJ databases">
        <title>Genomic of Agaribacillus aureum.</title>
        <authorList>
            <person name="Wang G."/>
        </authorList>
    </citation>
    <scope>NUCLEOTIDE SEQUENCE</scope>
    <source>
        <strain evidence="1">BMA12</strain>
    </source>
</reference>
<protein>
    <recommendedName>
        <fullName evidence="3">SH3 domain-containing protein</fullName>
    </recommendedName>
</protein>
<proteinExistence type="predicted"/>
<accession>A0ABT8LBV6</accession>
<gene>
    <name evidence="1" type="ORF">QQ020_24400</name>
</gene>
<sequence>MKFFFTIIAVFCCNLIWGQCYNGEIPVQKDSWGIGLISIPVSSTIVVKNGNSHQKLGILKRSKEGFITFEIHDKKKLDESHLDVINNFRSGNFLSIGHPANKYLTVQSTSINGDYHVLNVGLENAIVNKTDIEKVGGKFYKYNKLLKVMDSLPSKWRNNYLCSALSVSLKDRCLNLRKSPNVKSEKIICINRHFQVELYKAIYLKIISPGLGNWIKVEAQEYVVDNLINGEECPLVKGKLYKGWIKYLDDTGQPNIWYYVSSY</sequence>
<keyword evidence="2" id="KW-1185">Reference proteome</keyword>
<evidence type="ECO:0008006" key="3">
    <source>
        <dbReference type="Google" id="ProtNLM"/>
    </source>
</evidence>
<evidence type="ECO:0000313" key="2">
    <source>
        <dbReference type="Proteomes" id="UP001172083"/>
    </source>
</evidence>
<dbReference type="RefSeq" id="WP_346760580.1">
    <property type="nucleotide sequence ID" value="NZ_JAUJEB010000006.1"/>
</dbReference>
<comment type="caution">
    <text evidence="1">The sequence shown here is derived from an EMBL/GenBank/DDBJ whole genome shotgun (WGS) entry which is preliminary data.</text>
</comment>
<name>A0ABT8LBV6_9BACT</name>
<organism evidence="1 2">
    <name type="scientific">Agaribacillus aureus</name>
    <dbReference type="NCBI Taxonomy" id="3051825"/>
    <lineage>
        <taxon>Bacteria</taxon>
        <taxon>Pseudomonadati</taxon>
        <taxon>Bacteroidota</taxon>
        <taxon>Cytophagia</taxon>
        <taxon>Cytophagales</taxon>
        <taxon>Splendidivirgaceae</taxon>
        <taxon>Agaribacillus</taxon>
    </lineage>
</organism>